<dbReference type="RefSeq" id="WP_120699713.1">
    <property type="nucleotide sequence ID" value="NZ_RBDX01000032.1"/>
</dbReference>
<reference evidence="5 6" key="1">
    <citation type="submission" date="2018-09" db="EMBL/GenBank/DDBJ databases">
        <title>Streptomyces sp. nov. DS1-2, an endophytic actinomycete isolated from roots of Dendrobium scabrilingue.</title>
        <authorList>
            <person name="Kuncharoen N."/>
            <person name="Kudo T."/>
            <person name="Ohkuma M."/>
            <person name="Yuki M."/>
            <person name="Tanasupawat S."/>
        </authorList>
    </citation>
    <scope>NUCLEOTIDE SEQUENCE [LARGE SCALE GENOMIC DNA]</scope>
    <source>
        <strain evidence="3 6">AZ1-7</strain>
        <strain evidence="4 5">DS1-2</strain>
    </source>
</reference>
<evidence type="ECO:0000313" key="5">
    <source>
        <dbReference type="Proteomes" id="UP000268652"/>
    </source>
</evidence>
<dbReference type="InterPro" id="IPR004255">
    <property type="entry name" value="O-acyltransferase_WSD1_N"/>
</dbReference>
<dbReference type="Proteomes" id="UP000268652">
    <property type="component" value="Unassembled WGS sequence"/>
</dbReference>
<evidence type="ECO:0000313" key="6">
    <source>
        <dbReference type="Proteomes" id="UP000275024"/>
    </source>
</evidence>
<accession>A0A3A9VVD8</accession>
<protein>
    <recommendedName>
        <fullName evidence="2">O-acyltransferase WSD1-like N-terminal domain-containing protein</fullName>
    </recommendedName>
</protein>
<dbReference type="InterPro" id="IPR023213">
    <property type="entry name" value="CAT-like_dom_sf"/>
</dbReference>
<sequence length="430" mass="45314">MTARTRLSAVDELLLGHRGTPETIGAAALFSGPRPDLAALRRRISERWGALPRLGLVLTEPGPPRALRRHTWEPRPGFDAAEHVVETGPIDDPADAFLPLMTRPLPPGRPPWRVLSAPCGDDGFALILVAQHALIDGRSLDILLNHFLDGPPNAPAPDVPAGRTGPRAAADRAIGLTRSGHALWEPSGTPPRPAVACAEIPFRHVLAARRTAHGRVPFYDMVLAAVGGAVADVFPGAGAPVHALVSMDLRTRATAHRLGNLVTATRVPLPTAPGAPATRLAACHGLVDHSLTVPRWDVAAHLLNASALLGSWALRRVAHRGTAPAYTPVDCMVLAVEPVPRTLGTATLRRLVAMPPLPPPATTGFALVQYARTATLTVATHTEAHHARLLADAFGRQLAALARGATSRRGADRRGTDGPLSANERAPQGS</sequence>
<dbReference type="Pfam" id="PF03007">
    <property type="entry name" value="WS_DGAT_cat"/>
    <property type="match status" value="1"/>
</dbReference>
<dbReference type="Gene3D" id="3.30.559.10">
    <property type="entry name" value="Chloramphenicol acetyltransferase-like domain"/>
    <property type="match status" value="1"/>
</dbReference>
<dbReference type="EMBL" id="RBDY01000029">
    <property type="protein sequence ID" value="RKN15945.1"/>
    <property type="molecule type" value="Genomic_DNA"/>
</dbReference>
<evidence type="ECO:0000256" key="1">
    <source>
        <dbReference type="SAM" id="MobiDB-lite"/>
    </source>
</evidence>
<dbReference type="EMBL" id="RBDX01000032">
    <property type="protein sequence ID" value="RKN04739.1"/>
    <property type="molecule type" value="Genomic_DNA"/>
</dbReference>
<organism evidence="3 6">
    <name type="scientific">Streptomyces radicis</name>
    <dbReference type="NCBI Taxonomy" id="1750517"/>
    <lineage>
        <taxon>Bacteria</taxon>
        <taxon>Bacillati</taxon>
        <taxon>Actinomycetota</taxon>
        <taxon>Actinomycetes</taxon>
        <taxon>Kitasatosporales</taxon>
        <taxon>Streptomycetaceae</taxon>
        <taxon>Streptomyces</taxon>
    </lineage>
</organism>
<feature type="domain" description="O-acyltransferase WSD1-like N-terminal" evidence="2">
    <location>
        <begin position="15"/>
        <end position="166"/>
    </location>
</feature>
<dbReference type="AlphaFoldDB" id="A0A3A9VVD8"/>
<gene>
    <name evidence="4" type="ORF">D7318_26345</name>
    <name evidence="3" type="ORF">D7319_27300</name>
</gene>
<dbReference type="OrthoDB" id="4191848at2"/>
<dbReference type="Proteomes" id="UP000275024">
    <property type="component" value="Unassembled WGS sequence"/>
</dbReference>
<feature type="region of interest" description="Disordered" evidence="1">
    <location>
        <begin position="404"/>
        <end position="430"/>
    </location>
</feature>
<keyword evidence="5" id="KW-1185">Reference proteome</keyword>
<evidence type="ECO:0000313" key="4">
    <source>
        <dbReference type="EMBL" id="RKN15945.1"/>
    </source>
</evidence>
<comment type="caution">
    <text evidence="3">The sequence shown here is derived from an EMBL/GenBank/DDBJ whole genome shotgun (WGS) entry which is preliminary data.</text>
</comment>
<dbReference type="SUPFAM" id="SSF52777">
    <property type="entry name" value="CoA-dependent acyltransferases"/>
    <property type="match status" value="1"/>
</dbReference>
<evidence type="ECO:0000259" key="2">
    <source>
        <dbReference type="Pfam" id="PF03007"/>
    </source>
</evidence>
<dbReference type="GO" id="GO:0004144">
    <property type="term" value="F:diacylglycerol O-acyltransferase activity"/>
    <property type="evidence" value="ECO:0007669"/>
    <property type="project" value="InterPro"/>
</dbReference>
<proteinExistence type="predicted"/>
<evidence type="ECO:0000313" key="3">
    <source>
        <dbReference type="EMBL" id="RKN04739.1"/>
    </source>
</evidence>
<name>A0A3A9VVD8_9ACTN</name>
<dbReference type="GO" id="GO:0045017">
    <property type="term" value="P:glycerolipid biosynthetic process"/>
    <property type="evidence" value="ECO:0007669"/>
    <property type="project" value="InterPro"/>
</dbReference>